<comment type="caution">
    <text evidence="1">The sequence shown here is derived from an EMBL/GenBank/DDBJ whole genome shotgun (WGS) entry which is preliminary data.</text>
</comment>
<evidence type="ECO:0000313" key="2">
    <source>
        <dbReference type="Proteomes" id="UP000216363"/>
    </source>
</evidence>
<accession>A0A256GWQ7</accession>
<dbReference type="EMBL" id="NNRN01000038">
    <property type="protein sequence ID" value="OYR31665.1"/>
    <property type="molecule type" value="Genomic_DNA"/>
</dbReference>
<dbReference type="AlphaFoldDB" id="A0A256GWQ7"/>
<organism evidence="1 2">
    <name type="scientific">Brucella lupini</name>
    <dbReference type="NCBI Taxonomy" id="255457"/>
    <lineage>
        <taxon>Bacteria</taxon>
        <taxon>Pseudomonadati</taxon>
        <taxon>Pseudomonadota</taxon>
        <taxon>Alphaproteobacteria</taxon>
        <taxon>Hyphomicrobiales</taxon>
        <taxon>Brucellaceae</taxon>
        <taxon>Brucella/Ochrobactrum group</taxon>
        <taxon>Brucella</taxon>
    </lineage>
</organism>
<sequence>MERRLFVVPMQLKWVTVGKSSSHENVFFITHLCGHFLGER</sequence>
<proteinExistence type="predicted"/>
<dbReference type="Proteomes" id="UP000216363">
    <property type="component" value="Unassembled WGS sequence"/>
</dbReference>
<protein>
    <submittedName>
        <fullName evidence="1">Uncharacterized protein</fullName>
    </submittedName>
</protein>
<gene>
    <name evidence="1" type="ORF">CES86_1160</name>
</gene>
<name>A0A256GWQ7_9HYPH</name>
<evidence type="ECO:0000313" key="1">
    <source>
        <dbReference type="EMBL" id="OYR31665.1"/>
    </source>
</evidence>
<reference evidence="1 2" key="1">
    <citation type="submission" date="2017-07" db="EMBL/GenBank/DDBJ databases">
        <title>Draft genome of Ochrobactrum lupini type strain LUP21.</title>
        <authorList>
            <person name="Krzyzanowska D.M."/>
            <person name="Jafra S."/>
        </authorList>
    </citation>
    <scope>NUCLEOTIDE SEQUENCE [LARGE SCALE GENOMIC DNA]</scope>
    <source>
        <strain evidence="1 2">LUP21</strain>
    </source>
</reference>